<comment type="subcellular location">
    <subcellularLocation>
        <location evidence="1 6">Membrane</location>
        <topology evidence="1 6">Multi-pass membrane protein</topology>
    </subcellularLocation>
</comment>
<evidence type="ECO:0000256" key="2">
    <source>
        <dbReference type="ARBA" id="ARBA00022448"/>
    </source>
</evidence>
<feature type="transmembrane region" description="Helical" evidence="6">
    <location>
        <begin position="308"/>
        <end position="327"/>
    </location>
</feature>
<evidence type="ECO:0000256" key="6">
    <source>
        <dbReference type="RuleBase" id="RU363058"/>
    </source>
</evidence>
<sequence length="741" mass="82008">MSDIYTFIVGILGILAVSGLFVGVTNDAVNFLNSAIGSKAAPMKVILAVASFGIIIGVVTSSGMMEVARSGMFNPGLFSFHEVMMLYLGVMFANVILLDLYNSWGLPTSTTVSLIFCLLGSAIAVSIYKISNDPAQGITTLGQYINTSRAMGIVSAILLSVVIAFTCGTIVMYISRLIFSFRYTAIFHRYGALWCGASLTAIVYFAVFKGLKSILAGHAFIQWIDSHLLLAIFICWVVCSLVLFFIQRLKINILRITILSGTFALALAFAGNDLVNFIGVPVAGFDAYSIARHSGDAGMLMEALNENVPANFLILLAAGAMMILTLWTSKKAMHVTETELSLSAQGDEGQEQYGSSLFSRTIVRAALNINAGIERIIPPKAREAISRRFEFEDVEHSGAPYDMIRATVNLTTSALLIAMATSLKLPLSTTYVCFMVAMGSSLADRAWGRESAVYRISGVMTVVAGWFITALGGFFIALVVGFALIYGGTPAFIVITILCGWMLVHSNFLKKDKTTASERQQIKTNEDIIADLRDEVCATMESATKIYDRTLIAVFKENRKVLRDMVKESNDLFYHSRERKYSLLPTLKKLQGEDVNTAHYYVQVVDYLNEMTKALMHITRPAFEHIDNNHEGLSMEQTRDLMSINDDVEAIYRRINLMLREGDFSEIETVLTMRDQLFESIAEAIKSELTRINEAKSNTKASMLYLTILTETKNMVLQSRNLLKSQQYFLKHLPGPKTWIK</sequence>
<evidence type="ECO:0000256" key="4">
    <source>
        <dbReference type="ARBA" id="ARBA00022989"/>
    </source>
</evidence>
<protein>
    <recommendedName>
        <fullName evidence="6">Phosphate transporter</fullName>
    </recommendedName>
</protein>
<gene>
    <name evidence="7" type="ORF">H9828_06880</name>
</gene>
<proteinExistence type="inferred from homology"/>
<feature type="transmembrane region" description="Helical" evidence="6">
    <location>
        <begin position="227"/>
        <end position="246"/>
    </location>
</feature>
<keyword evidence="3 6" id="KW-0812">Transmembrane</keyword>
<feature type="transmembrane region" description="Helical" evidence="6">
    <location>
        <begin position="84"/>
        <end position="101"/>
    </location>
</feature>
<evidence type="ECO:0000256" key="1">
    <source>
        <dbReference type="ARBA" id="ARBA00004141"/>
    </source>
</evidence>
<keyword evidence="4 6" id="KW-1133">Transmembrane helix</keyword>
<reference evidence="7" key="1">
    <citation type="journal article" date="2021" name="PeerJ">
        <title>Extensive microbial diversity within the chicken gut microbiome revealed by metagenomics and culture.</title>
        <authorList>
            <person name="Gilroy R."/>
            <person name="Ravi A."/>
            <person name="Getino M."/>
            <person name="Pursley I."/>
            <person name="Horton D.L."/>
            <person name="Alikhan N.F."/>
            <person name="Baker D."/>
            <person name="Gharbi K."/>
            <person name="Hall N."/>
            <person name="Watson M."/>
            <person name="Adriaenssens E.M."/>
            <person name="Foster-Nyarko E."/>
            <person name="Jarju S."/>
            <person name="Secka A."/>
            <person name="Antonio M."/>
            <person name="Oren A."/>
            <person name="Chaudhuri R.R."/>
            <person name="La Ragione R."/>
            <person name="Hildebrand F."/>
            <person name="Pallen M.J."/>
        </authorList>
    </citation>
    <scope>NUCLEOTIDE SEQUENCE</scope>
    <source>
        <strain evidence="7">5134</strain>
    </source>
</reference>
<evidence type="ECO:0000313" key="7">
    <source>
        <dbReference type="EMBL" id="HIY69123.1"/>
    </source>
</evidence>
<dbReference type="EMBL" id="DXDA01000056">
    <property type="protein sequence ID" value="HIY69123.1"/>
    <property type="molecule type" value="Genomic_DNA"/>
</dbReference>
<reference evidence="7" key="2">
    <citation type="submission" date="2021-04" db="EMBL/GenBank/DDBJ databases">
        <authorList>
            <person name="Gilroy R."/>
        </authorList>
    </citation>
    <scope>NUCLEOTIDE SEQUENCE</scope>
    <source>
        <strain evidence="7">5134</strain>
    </source>
</reference>
<name>A0A9D2CCN1_9BACT</name>
<dbReference type="InterPro" id="IPR001204">
    <property type="entry name" value="Phos_transporter"/>
</dbReference>
<organism evidence="7 8">
    <name type="scientific">Candidatus Alistipes intestinigallinarum</name>
    <dbReference type="NCBI Taxonomy" id="2838440"/>
    <lineage>
        <taxon>Bacteria</taxon>
        <taxon>Pseudomonadati</taxon>
        <taxon>Bacteroidota</taxon>
        <taxon>Bacteroidia</taxon>
        <taxon>Bacteroidales</taxon>
        <taxon>Rikenellaceae</taxon>
        <taxon>Alistipes</taxon>
    </lineage>
</organism>
<comment type="similarity">
    <text evidence="6">Belongs to the inorganic phosphate transporter (PiT) (TC 2.A.20) family.</text>
</comment>
<dbReference type="PANTHER" id="PTHR11101">
    <property type="entry name" value="PHOSPHATE TRANSPORTER"/>
    <property type="match status" value="1"/>
</dbReference>
<keyword evidence="5 6" id="KW-0472">Membrane</keyword>
<dbReference type="Proteomes" id="UP000886844">
    <property type="component" value="Unassembled WGS sequence"/>
</dbReference>
<feature type="transmembrane region" description="Helical" evidence="6">
    <location>
        <begin position="6"/>
        <end position="24"/>
    </location>
</feature>
<dbReference type="SUPFAM" id="SSF109755">
    <property type="entry name" value="PhoU-like"/>
    <property type="match status" value="1"/>
</dbReference>
<dbReference type="GO" id="GO:0035435">
    <property type="term" value="P:phosphate ion transmembrane transport"/>
    <property type="evidence" value="ECO:0007669"/>
    <property type="project" value="TreeGrafter"/>
</dbReference>
<dbReference type="AlphaFoldDB" id="A0A9D2CCN1"/>
<dbReference type="GO" id="GO:0016020">
    <property type="term" value="C:membrane"/>
    <property type="evidence" value="ECO:0007669"/>
    <property type="project" value="UniProtKB-SubCell"/>
</dbReference>
<feature type="transmembrane region" description="Helical" evidence="6">
    <location>
        <begin position="491"/>
        <end position="509"/>
    </location>
</feature>
<evidence type="ECO:0000256" key="3">
    <source>
        <dbReference type="ARBA" id="ARBA00022692"/>
    </source>
</evidence>
<feature type="transmembrane region" description="Helical" evidence="6">
    <location>
        <begin position="113"/>
        <end position="130"/>
    </location>
</feature>
<evidence type="ECO:0000313" key="8">
    <source>
        <dbReference type="Proteomes" id="UP000886844"/>
    </source>
</evidence>
<dbReference type="Pfam" id="PF01384">
    <property type="entry name" value="PHO4"/>
    <property type="match status" value="1"/>
</dbReference>
<evidence type="ECO:0000256" key="5">
    <source>
        <dbReference type="ARBA" id="ARBA00023136"/>
    </source>
</evidence>
<feature type="transmembrane region" description="Helical" evidence="6">
    <location>
        <begin position="253"/>
        <end position="271"/>
    </location>
</feature>
<feature type="transmembrane region" description="Helical" evidence="6">
    <location>
        <begin position="150"/>
        <end position="174"/>
    </location>
</feature>
<feature type="transmembrane region" description="Helical" evidence="6">
    <location>
        <begin position="459"/>
        <end position="485"/>
    </location>
</feature>
<accession>A0A9D2CCN1</accession>
<dbReference type="PANTHER" id="PTHR11101:SF16">
    <property type="entry name" value="PHOSPHATE TRANSPORTER"/>
    <property type="match status" value="1"/>
</dbReference>
<keyword evidence="6" id="KW-0592">Phosphate transport</keyword>
<keyword evidence="2 6" id="KW-0813">Transport</keyword>
<dbReference type="GO" id="GO:0005315">
    <property type="term" value="F:phosphate transmembrane transporter activity"/>
    <property type="evidence" value="ECO:0007669"/>
    <property type="project" value="InterPro"/>
</dbReference>
<feature type="transmembrane region" description="Helical" evidence="6">
    <location>
        <begin position="186"/>
        <end position="207"/>
    </location>
</feature>
<feature type="transmembrane region" description="Helical" evidence="6">
    <location>
        <begin position="45"/>
        <end position="64"/>
    </location>
</feature>
<comment type="caution">
    <text evidence="7">The sequence shown here is derived from an EMBL/GenBank/DDBJ whole genome shotgun (WGS) entry which is preliminary data.</text>
</comment>